<dbReference type="Pfam" id="PF08402">
    <property type="entry name" value="TOBE_2"/>
    <property type="match status" value="1"/>
</dbReference>
<evidence type="ECO:0000256" key="1">
    <source>
        <dbReference type="ARBA" id="ARBA00004417"/>
    </source>
</evidence>
<dbReference type="InterPro" id="IPR017871">
    <property type="entry name" value="ABC_transporter-like_CS"/>
</dbReference>
<dbReference type="InterPro" id="IPR008995">
    <property type="entry name" value="Mo/tungstate-bd_C_term_dom"/>
</dbReference>
<keyword evidence="4" id="KW-1003">Cell membrane</keyword>
<keyword evidence="12" id="KW-1185">Reference proteome</keyword>
<feature type="domain" description="ABC transporter" evidence="10">
    <location>
        <begin position="4"/>
        <end position="234"/>
    </location>
</feature>
<evidence type="ECO:0000313" key="12">
    <source>
        <dbReference type="Proteomes" id="UP001229244"/>
    </source>
</evidence>
<dbReference type="Gene3D" id="2.40.50.140">
    <property type="entry name" value="Nucleic acid-binding proteins"/>
    <property type="match status" value="1"/>
</dbReference>
<dbReference type="InterPro" id="IPR012340">
    <property type="entry name" value="NA-bd_OB-fold"/>
</dbReference>
<dbReference type="RefSeq" id="WP_306885179.1">
    <property type="nucleotide sequence ID" value="NZ_JAUSUL010000002.1"/>
</dbReference>
<proteinExistence type="inferred from homology"/>
<keyword evidence="11" id="KW-0762">Sugar transport</keyword>
<dbReference type="InterPro" id="IPR047641">
    <property type="entry name" value="ABC_transpr_MalK/UgpC-like"/>
</dbReference>
<evidence type="ECO:0000256" key="8">
    <source>
        <dbReference type="ARBA" id="ARBA00023136"/>
    </source>
</evidence>
<keyword evidence="6 11" id="KW-0067">ATP-binding</keyword>
<comment type="caution">
    <text evidence="11">The sequence shown here is derived from an EMBL/GenBank/DDBJ whole genome shotgun (WGS) entry which is preliminary data.</text>
</comment>
<dbReference type="InterPro" id="IPR003439">
    <property type="entry name" value="ABC_transporter-like_ATP-bd"/>
</dbReference>
<dbReference type="InterPro" id="IPR013611">
    <property type="entry name" value="Transp-assoc_OB_typ2"/>
</dbReference>
<reference evidence="11" key="1">
    <citation type="submission" date="2023-07" db="EMBL/GenBank/DDBJ databases">
        <title>Genomic Encyclopedia of Type Strains, Phase IV (KMG-IV): sequencing the most valuable type-strain genomes for metagenomic binning, comparative biology and taxonomic classification.</title>
        <authorList>
            <person name="Goeker M."/>
        </authorList>
    </citation>
    <scope>NUCLEOTIDE SEQUENCE</scope>
    <source>
        <strain evidence="11">DSM 21202</strain>
    </source>
</reference>
<dbReference type="SMART" id="SM00382">
    <property type="entry name" value="AAA"/>
    <property type="match status" value="1"/>
</dbReference>
<keyword evidence="3" id="KW-0813">Transport</keyword>
<dbReference type="GO" id="GO:0055052">
    <property type="term" value="C:ATP-binding cassette (ABC) transporter complex, substrate-binding subunit-containing"/>
    <property type="evidence" value="ECO:0007669"/>
    <property type="project" value="TreeGrafter"/>
</dbReference>
<gene>
    <name evidence="11" type="ORF">J2S73_001803</name>
</gene>
<dbReference type="GO" id="GO:0005524">
    <property type="term" value="F:ATP binding"/>
    <property type="evidence" value="ECO:0007669"/>
    <property type="project" value="UniProtKB-KW"/>
</dbReference>
<keyword evidence="5" id="KW-0547">Nucleotide-binding</keyword>
<dbReference type="PROSITE" id="PS50893">
    <property type="entry name" value="ABC_TRANSPORTER_2"/>
    <property type="match status" value="1"/>
</dbReference>
<dbReference type="SUPFAM" id="SSF52540">
    <property type="entry name" value="P-loop containing nucleoside triphosphate hydrolases"/>
    <property type="match status" value="1"/>
</dbReference>
<evidence type="ECO:0000256" key="5">
    <source>
        <dbReference type="ARBA" id="ARBA00022741"/>
    </source>
</evidence>
<dbReference type="Proteomes" id="UP001229244">
    <property type="component" value="Unassembled WGS sequence"/>
</dbReference>
<accession>A0AAE3VNN1</accession>
<evidence type="ECO:0000256" key="6">
    <source>
        <dbReference type="ARBA" id="ARBA00022840"/>
    </source>
</evidence>
<evidence type="ECO:0000256" key="9">
    <source>
        <dbReference type="SAM" id="MobiDB-lite"/>
    </source>
</evidence>
<organism evidence="11 12">
    <name type="scientific">Amorphus orientalis</name>
    <dbReference type="NCBI Taxonomy" id="649198"/>
    <lineage>
        <taxon>Bacteria</taxon>
        <taxon>Pseudomonadati</taxon>
        <taxon>Pseudomonadota</taxon>
        <taxon>Alphaproteobacteria</taxon>
        <taxon>Hyphomicrobiales</taxon>
        <taxon>Amorphaceae</taxon>
        <taxon>Amorphus</taxon>
    </lineage>
</organism>
<dbReference type="PROSITE" id="PS00211">
    <property type="entry name" value="ABC_TRANSPORTER_1"/>
    <property type="match status" value="1"/>
</dbReference>
<dbReference type="InterPro" id="IPR003593">
    <property type="entry name" value="AAA+_ATPase"/>
</dbReference>
<evidence type="ECO:0000259" key="10">
    <source>
        <dbReference type="PROSITE" id="PS50893"/>
    </source>
</evidence>
<keyword evidence="7" id="KW-1278">Translocase</keyword>
<comment type="similarity">
    <text evidence="2">Belongs to the ABC transporter superfamily.</text>
</comment>
<dbReference type="EMBL" id="JAUSUL010000002">
    <property type="protein sequence ID" value="MDQ0315346.1"/>
    <property type="molecule type" value="Genomic_DNA"/>
</dbReference>
<dbReference type="GO" id="GO:0016887">
    <property type="term" value="F:ATP hydrolysis activity"/>
    <property type="evidence" value="ECO:0007669"/>
    <property type="project" value="InterPro"/>
</dbReference>
<evidence type="ECO:0000256" key="7">
    <source>
        <dbReference type="ARBA" id="ARBA00022967"/>
    </source>
</evidence>
<protein>
    <submittedName>
        <fullName evidence="11">Multiple sugar transport system ATP-binding protein</fullName>
    </submittedName>
</protein>
<dbReference type="FunFam" id="3.40.50.300:FF:000042">
    <property type="entry name" value="Maltose/maltodextrin ABC transporter, ATP-binding protein"/>
    <property type="match status" value="1"/>
</dbReference>
<sequence>MAEIRLVNLRKAFDDFVAVRDTTLTIHEGEFFALLGPSGCGKTTTLRMIAGLEMPTSGRIELDGRDVTSVRAAKRDIAFVFQMFALYPHLRVKDNIAYPLRSQGIPASERKERIDEVARVLRIEHLLKRRISSLAGGDRQRVALARGMVRRPRAFLMDEPLGTLDAEMRSAMREELRGLHDRIGATSVYVTHDQIEAMSMADRIAVMSKGDVLQAAPPMELYLNPASLFVAGFVGSPAMNFIEIEGPLAPGATSAQAALPGAPELPVPALPEGASGQKLVLGIRPEHLKVGADEPISGTVFATEYLGSHRLVVIETPAGRLRARVAKGLALKIGDRIGVGVDPAWAILFDADTGLALNRTTPPETAAGHTPMLHAEASHG</sequence>
<keyword evidence="8" id="KW-0472">Membrane</keyword>
<dbReference type="AlphaFoldDB" id="A0AAE3VNN1"/>
<dbReference type="Gene3D" id="3.40.50.300">
    <property type="entry name" value="P-loop containing nucleotide triphosphate hydrolases"/>
    <property type="match status" value="1"/>
</dbReference>
<dbReference type="PANTHER" id="PTHR43875">
    <property type="entry name" value="MALTODEXTRIN IMPORT ATP-BINDING PROTEIN MSMX"/>
    <property type="match status" value="1"/>
</dbReference>
<feature type="region of interest" description="Disordered" evidence="9">
    <location>
        <begin position="360"/>
        <end position="380"/>
    </location>
</feature>
<dbReference type="Gene3D" id="2.40.50.100">
    <property type="match status" value="1"/>
</dbReference>
<dbReference type="GO" id="GO:0140359">
    <property type="term" value="F:ABC-type transporter activity"/>
    <property type="evidence" value="ECO:0007669"/>
    <property type="project" value="UniProtKB-ARBA"/>
</dbReference>
<dbReference type="PANTHER" id="PTHR43875:SF15">
    <property type="entry name" value="TREHALOSE IMPORT ATP-BINDING PROTEIN SUGC"/>
    <property type="match status" value="1"/>
</dbReference>
<comment type="subcellular location">
    <subcellularLocation>
        <location evidence="1">Cell inner membrane</location>
        <topology evidence="1">Peripheral membrane protein</topology>
    </subcellularLocation>
</comment>
<dbReference type="InterPro" id="IPR027417">
    <property type="entry name" value="P-loop_NTPase"/>
</dbReference>
<evidence type="ECO:0000256" key="2">
    <source>
        <dbReference type="ARBA" id="ARBA00005417"/>
    </source>
</evidence>
<evidence type="ECO:0000256" key="3">
    <source>
        <dbReference type="ARBA" id="ARBA00022448"/>
    </source>
</evidence>
<evidence type="ECO:0000256" key="4">
    <source>
        <dbReference type="ARBA" id="ARBA00022475"/>
    </source>
</evidence>
<evidence type="ECO:0000313" key="11">
    <source>
        <dbReference type="EMBL" id="MDQ0315346.1"/>
    </source>
</evidence>
<name>A0AAE3VNN1_9HYPH</name>
<dbReference type="SUPFAM" id="SSF50331">
    <property type="entry name" value="MOP-like"/>
    <property type="match status" value="1"/>
</dbReference>
<dbReference type="Pfam" id="PF00005">
    <property type="entry name" value="ABC_tran"/>
    <property type="match status" value="1"/>
</dbReference>